<organism evidence="17 18">
    <name type="scientific">Neobacillus driksii</name>
    <dbReference type="NCBI Taxonomy" id="3035913"/>
    <lineage>
        <taxon>Bacteria</taxon>
        <taxon>Bacillati</taxon>
        <taxon>Bacillota</taxon>
        <taxon>Bacilli</taxon>
        <taxon>Bacillales</taxon>
        <taxon>Bacillaceae</taxon>
        <taxon>Neobacillus</taxon>
    </lineage>
</organism>
<feature type="domain" description="HAMP" evidence="16">
    <location>
        <begin position="321"/>
        <end position="373"/>
    </location>
</feature>
<dbReference type="EC" id="2.7.13.3" evidence="3"/>
<dbReference type="PROSITE" id="PS50109">
    <property type="entry name" value="HIS_KIN"/>
    <property type="match status" value="1"/>
</dbReference>
<dbReference type="InterPro" id="IPR003660">
    <property type="entry name" value="HAMP_dom"/>
</dbReference>
<dbReference type="Gene3D" id="3.30.565.10">
    <property type="entry name" value="Histidine kinase-like ATPase, C-terminal domain"/>
    <property type="match status" value="1"/>
</dbReference>
<protein>
    <recommendedName>
        <fullName evidence="3">histidine kinase</fullName>
        <ecNumber evidence="3">2.7.13.3</ecNumber>
    </recommendedName>
</protein>
<evidence type="ECO:0000313" key="18">
    <source>
        <dbReference type="Proteomes" id="UP001241748"/>
    </source>
</evidence>
<dbReference type="CDD" id="cd12912">
    <property type="entry name" value="PDC2_MCP_like"/>
    <property type="match status" value="1"/>
</dbReference>
<accession>A0ABV4YSV8</accession>
<keyword evidence="6 17" id="KW-0808">Transferase</keyword>
<dbReference type="InterPro" id="IPR010559">
    <property type="entry name" value="Sig_transdc_His_kin_internal"/>
</dbReference>
<name>A0ABV4YSV8_9BACI</name>
<evidence type="ECO:0000256" key="13">
    <source>
        <dbReference type="ARBA" id="ARBA00023136"/>
    </source>
</evidence>
<evidence type="ECO:0000256" key="5">
    <source>
        <dbReference type="ARBA" id="ARBA00022553"/>
    </source>
</evidence>
<proteinExistence type="predicted"/>
<dbReference type="Pfam" id="PF02518">
    <property type="entry name" value="HATPase_c"/>
    <property type="match status" value="1"/>
</dbReference>
<comment type="catalytic activity">
    <reaction evidence="1">
        <text>ATP + protein L-histidine = ADP + protein N-phospho-L-histidine.</text>
        <dbReference type="EC" id="2.7.13.3"/>
    </reaction>
</comment>
<dbReference type="Pfam" id="PF06580">
    <property type="entry name" value="His_kinase"/>
    <property type="match status" value="1"/>
</dbReference>
<gene>
    <name evidence="17" type="ORF">P5G62_010925</name>
</gene>
<keyword evidence="13 14" id="KW-0472">Membrane</keyword>
<dbReference type="InterPro" id="IPR033479">
    <property type="entry name" value="dCache_1"/>
</dbReference>
<keyword evidence="9 17" id="KW-0418">Kinase</keyword>
<dbReference type="SMART" id="SM00387">
    <property type="entry name" value="HATPase_c"/>
    <property type="match status" value="1"/>
</dbReference>
<feature type="transmembrane region" description="Helical" evidence="14">
    <location>
        <begin position="21"/>
        <end position="44"/>
    </location>
</feature>
<evidence type="ECO:0000259" key="15">
    <source>
        <dbReference type="PROSITE" id="PS50109"/>
    </source>
</evidence>
<dbReference type="Gene3D" id="3.30.450.20">
    <property type="entry name" value="PAS domain"/>
    <property type="match status" value="1"/>
</dbReference>
<dbReference type="Pfam" id="PF00672">
    <property type="entry name" value="HAMP"/>
    <property type="match status" value="1"/>
</dbReference>
<dbReference type="CDD" id="cd18773">
    <property type="entry name" value="PDC1_HK_sensor"/>
    <property type="match status" value="1"/>
</dbReference>
<evidence type="ECO:0000256" key="6">
    <source>
        <dbReference type="ARBA" id="ARBA00022679"/>
    </source>
</evidence>
<evidence type="ECO:0000256" key="8">
    <source>
        <dbReference type="ARBA" id="ARBA00022741"/>
    </source>
</evidence>
<dbReference type="PANTHER" id="PTHR34220">
    <property type="entry name" value="SENSOR HISTIDINE KINASE YPDA"/>
    <property type="match status" value="1"/>
</dbReference>
<dbReference type="InterPro" id="IPR050640">
    <property type="entry name" value="Bact_2-comp_sensor_kinase"/>
</dbReference>
<keyword evidence="18" id="KW-1185">Reference proteome</keyword>
<evidence type="ECO:0000256" key="4">
    <source>
        <dbReference type="ARBA" id="ARBA00022475"/>
    </source>
</evidence>
<evidence type="ECO:0000313" key="17">
    <source>
        <dbReference type="EMBL" id="MFB3167621.1"/>
    </source>
</evidence>
<dbReference type="Gene3D" id="6.10.340.10">
    <property type="match status" value="1"/>
</dbReference>
<feature type="domain" description="Histidine kinase" evidence="15">
    <location>
        <begin position="480"/>
        <end position="589"/>
    </location>
</feature>
<dbReference type="SUPFAM" id="SSF158472">
    <property type="entry name" value="HAMP domain-like"/>
    <property type="match status" value="1"/>
</dbReference>
<evidence type="ECO:0000256" key="9">
    <source>
        <dbReference type="ARBA" id="ARBA00022777"/>
    </source>
</evidence>
<evidence type="ECO:0000256" key="14">
    <source>
        <dbReference type="SAM" id="Phobius"/>
    </source>
</evidence>
<dbReference type="SUPFAM" id="SSF55874">
    <property type="entry name" value="ATPase domain of HSP90 chaperone/DNA topoisomerase II/histidine kinase"/>
    <property type="match status" value="1"/>
</dbReference>
<evidence type="ECO:0000256" key="1">
    <source>
        <dbReference type="ARBA" id="ARBA00000085"/>
    </source>
</evidence>
<sequence length="590" mass="68139">MDHIVSKMIVRLRNVSIRFKLLFYFIVIIILCVSTLSILGGNIYKKSMEEEANAYTDQMLEQVWNTIETTIQENNNIMYYLANEEFVKEFMEQQTTTEDMTNSVKEQILVYQQRHPEIAGTVIVNHYDQFISNEMIRVSRDPLTKETWYKKAVQSPEKIQLISNPIGRNLKNQYSYQVNNVLSLAKAVVNPLTNEVAGVILIDLKLDFIKNVIESIKIGKSGFIFIMDKDGNVVYSPVNSTVYHIHPSWIAEKKSPPIEKEIDSHKFQIIYNTIPDIDWKIIGVFSLDETTEVVSKVQGYTLIIAIVTLLIGSMMSLFFASTITNPVKKLMDLMGKVEEGRFDLRFHAKYEDEIGQLGNSYNKMIQQVEKLIELVYQEQKSKREAELKILQAQIKPHFLYNTLDTIQWMAQEYKAYKIVELVNALTTLFRIGLNKGNEFISVEEEIEHVKSYLIIQMTRYESKIEYEIQIEEAVKKYQILKLTLQPLVENAIYHGIRNKRGKGKITISIRQKNDTLELRVHDTGIGIEKEQLQELNHSLETMSDEGKKGYGLFNVNERIKLTHGSQFGITVESEYQGGTTIIALLPIKFL</sequence>
<keyword evidence="11 14" id="KW-1133">Transmembrane helix</keyword>
<feature type="transmembrane region" description="Helical" evidence="14">
    <location>
        <begin position="299"/>
        <end position="320"/>
    </location>
</feature>
<dbReference type="CDD" id="cd06225">
    <property type="entry name" value="HAMP"/>
    <property type="match status" value="1"/>
</dbReference>
<evidence type="ECO:0000256" key="7">
    <source>
        <dbReference type="ARBA" id="ARBA00022692"/>
    </source>
</evidence>
<evidence type="ECO:0000256" key="10">
    <source>
        <dbReference type="ARBA" id="ARBA00022840"/>
    </source>
</evidence>
<evidence type="ECO:0000259" key="16">
    <source>
        <dbReference type="PROSITE" id="PS50885"/>
    </source>
</evidence>
<comment type="subcellular location">
    <subcellularLocation>
        <location evidence="2">Cell membrane</location>
        <topology evidence="2">Multi-pass membrane protein</topology>
    </subcellularLocation>
</comment>
<dbReference type="PROSITE" id="PS50885">
    <property type="entry name" value="HAMP"/>
    <property type="match status" value="1"/>
</dbReference>
<evidence type="ECO:0000256" key="11">
    <source>
        <dbReference type="ARBA" id="ARBA00022989"/>
    </source>
</evidence>
<keyword evidence="4" id="KW-1003">Cell membrane</keyword>
<dbReference type="Proteomes" id="UP001241748">
    <property type="component" value="Unassembled WGS sequence"/>
</dbReference>
<keyword evidence="7 14" id="KW-0812">Transmembrane</keyword>
<dbReference type="InterPro" id="IPR036890">
    <property type="entry name" value="HATPase_C_sf"/>
</dbReference>
<dbReference type="Pfam" id="PF02743">
    <property type="entry name" value="dCache_1"/>
    <property type="match status" value="1"/>
</dbReference>
<dbReference type="PANTHER" id="PTHR34220:SF7">
    <property type="entry name" value="SENSOR HISTIDINE KINASE YPDA"/>
    <property type="match status" value="1"/>
</dbReference>
<keyword evidence="5" id="KW-0597">Phosphoprotein</keyword>
<dbReference type="GO" id="GO:0004673">
    <property type="term" value="F:protein histidine kinase activity"/>
    <property type="evidence" value="ECO:0007669"/>
    <property type="project" value="UniProtKB-EC"/>
</dbReference>
<dbReference type="EMBL" id="JAROBZ020000001">
    <property type="protein sequence ID" value="MFB3167621.1"/>
    <property type="molecule type" value="Genomic_DNA"/>
</dbReference>
<evidence type="ECO:0000256" key="2">
    <source>
        <dbReference type="ARBA" id="ARBA00004651"/>
    </source>
</evidence>
<dbReference type="RefSeq" id="WP_306074286.1">
    <property type="nucleotide sequence ID" value="NZ_JAROBZ020000001.1"/>
</dbReference>
<dbReference type="SMART" id="SM00304">
    <property type="entry name" value="HAMP"/>
    <property type="match status" value="1"/>
</dbReference>
<evidence type="ECO:0000256" key="3">
    <source>
        <dbReference type="ARBA" id="ARBA00012438"/>
    </source>
</evidence>
<evidence type="ECO:0000256" key="12">
    <source>
        <dbReference type="ARBA" id="ARBA00023012"/>
    </source>
</evidence>
<keyword evidence="10" id="KW-0067">ATP-binding</keyword>
<keyword evidence="8" id="KW-0547">Nucleotide-binding</keyword>
<reference evidence="17 18" key="1">
    <citation type="submission" date="2024-05" db="EMBL/GenBank/DDBJ databases">
        <authorList>
            <person name="Venkateswaran K."/>
        </authorList>
    </citation>
    <scope>NUCLEOTIDE SEQUENCE [LARGE SCALE GENOMIC DNA]</scope>
    <source>
        <strain evidence="17 18">179-C4-2-HS</strain>
    </source>
</reference>
<dbReference type="InterPro" id="IPR003594">
    <property type="entry name" value="HATPase_dom"/>
</dbReference>
<keyword evidence="12" id="KW-0902">Two-component regulatory system</keyword>
<comment type="caution">
    <text evidence="17">The sequence shown here is derived from an EMBL/GenBank/DDBJ whole genome shotgun (WGS) entry which is preliminary data.</text>
</comment>
<dbReference type="InterPro" id="IPR005467">
    <property type="entry name" value="His_kinase_dom"/>
</dbReference>